<comment type="caution">
    <text evidence="8">The sequence shown here is derived from an EMBL/GenBank/DDBJ whole genome shotgun (WGS) entry which is preliminary data.</text>
</comment>
<keyword evidence="4" id="KW-0963">Cytoplasm</keyword>
<evidence type="ECO:0000256" key="3">
    <source>
        <dbReference type="ARBA" id="ARBA00011890"/>
    </source>
</evidence>
<dbReference type="GO" id="GO:0004719">
    <property type="term" value="F:protein-L-isoaspartate (D-aspartate) O-methyltransferase activity"/>
    <property type="evidence" value="ECO:0007669"/>
    <property type="project" value="UniProtKB-EC"/>
</dbReference>
<keyword evidence="9" id="KW-1185">Reference proteome</keyword>
<dbReference type="AlphaFoldDB" id="A0A9W7ZVZ6"/>
<evidence type="ECO:0000256" key="7">
    <source>
        <dbReference type="ARBA" id="ARBA00022691"/>
    </source>
</evidence>
<dbReference type="PANTHER" id="PTHR11579">
    <property type="entry name" value="PROTEIN-L-ISOASPARTATE O-METHYLTRANSFERASE"/>
    <property type="match status" value="1"/>
</dbReference>
<dbReference type="OrthoDB" id="73890at2759"/>
<dbReference type="Pfam" id="PF01135">
    <property type="entry name" value="PCMT"/>
    <property type="match status" value="1"/>
</dbReference>
<dbReference type="GO" id="GO:0005737">
    <property type="term" value="C:cytoplasm"/>
    <property type="evidence" value="ECO:0007669"/>
    <property type="project" value="UniProtKB-SubCell"/>
</dbReference>
<evidence type="ECO:0000313" key="9">
    <source>
        <dbReference type="Proteomes" id="UP001150538"/>
    </source>
</evidence>
<evidence type="ECO:0000256" key="1">
    <source>
        <dbReference type="ARBA" id="ARBA00004496"/>
    </source>
</evidence>
<evidence type="ECO:0000256" key="2">
    <source>
        <dbReference type="ARBA" id="ARBA00005369"/>
    </source>
</evidence>
<evidence type="ECO:0000313" key="8">
    <source>
        <dbReference type="EMBL" id="KAJ1914212.1"/>
    </source>
</evidence>
<dbReference type="GO" id="GO:0032259">
    <property type="term" value="P:methylation"/>
    <property type="evidence" value="ECO:0007669"/>
    <property type="project" value="UniProtKB-KW"/>
</dbReference>
<comment type="similarity">
    <text evidence="2">Belongs to the methyltransferase superfamily. L-isoaspartyl/D-aspartyl protein methyltransferase family.</text>
</comment>
<evidence type="ECO:0000256" key="6">
    <source>
        <dbReference type="ARBA" id="ARBA00022679"/>
    </source>
</evidence>
<reference evidence="8" key="1">
    <citation type="submission" date="2022-07" db="EMBL/GenBank/DDBJ databases">
        <title>Phylogenomic reconstructions and comparative analyses of Kickxellomycotina fungi.</title>
        <authorList>
            <person name="Reynolds N.K."/>
            <person name="Stajich J.E."/>
            <person name="Barry K."/>
            <person name="Grigoriev I.V."/>
            <person name="Crous P."/>
            <person name="Smith M.E."/>
        </authorList>
    </citation>
    <scope>NUCLEOTIDE SEQUENCE</scope>
    <source>
        <strain evidence="8">NBRC 100468</strain>
    </source>
</reference>
<dbReference type="EMBL" id="JANBPU010000211">
    <property type="protein sequence ID" value="KAJ1914212.1"/>
    <property type="molecule type" value="Genomic_DNA"/>
</dbReference>
<name>A0A9W7ZVZ6_9FUNG</name>
<dbReference type="Proteomes" id="UP001150538">
    <property type="component" value="Unassembled WGS sequence"/>
</dbReference>
<organism evidence="8 9">
    <name type="scientific">Mycoemilia scoparia</name>
    <dbReference type="NCBI Taxonomy" id="417184"/>
    <lineage>
        <taxon>Eukaryota</taxon>
        <taxon>Fungi</taxon>
        <taxon>Fungi incertae sedis</taxon>
        <taxon>Zoopagomycota</taxon>
        <taxon>Kickxellomycotina</taxon>
        <taxon>Kickxellomycetes</taxon>
        <taxon>Kickxellales</taxon>
        <taxon>Kickxellaceae</taxon>
        <taxon>Mycoemilia</taxon>
    </lineage>
</organism>
<evidence type="ECO:0000256" key="4">
    <source>
        <dbReference type="ARBA" id="ARBA00022490"/>
    </source>
</evidence>
<keyword evidence="5" id="KW-0489">Methyltransferase</keyword>
<proteinExistence type="inferred from homology"/>
<gene>
    <name evidence="8" type="ORF">H4219_004895</name>
</gene>
<dbReference type="SUPFAM" id="SSF53335">
    <property type="entry name" value="S-adenosyl-L-methionine-dependent methyltransferases"/>
    <property type="match status" value="1"/>
</dbReference>
<protein>
    <recommendedName>
        <fullName evidence="3">protein-L-isoaspartate(D-aspartate) O-methyltransferase</fullName>
        <ecNumber evidence="3">2.1.1.77</ecNumber>
    </recommendedName>
</protein>
<keyword evidence="7" id="KW-0949">S-adenosyl-L-methionine</keyword>
<evidence type="ECO:0000256" key="5">
    <source>
        <dbReference type="ARBA" id="ARBA00022603"/>
    </source>
</evidence>
<comment type="subcellular location">
    <subcellularLocation>
        <location evidence="1">Cytoplasm</location>
    </subcellularLocation>
</comment>
<keyword evidence="6" id="KW-0808">Transferase</keyword>
<dbReference type="EC" id="2.1.1.77" evidence="3"/>
<dbReference type="PANTHER" id="PTHR11579:SF0">
    <property type="entry name" value="PROTEIN-L-ISOASPARTATE(D-ASPARTATE) O-METHYLTRANSFERASE"/>
    <property type="match status" value="1"/>
</dbReference>
<dbReference type="InterPro" id="IPR029063">
    <property type="entry name" value="SAM-dependent_MTases_sf"/>
</dbReference>
<dbReference type="InterPro" id="IPR000682">
    <property type="entry name" value="PCMT"/>
</dbReference>
<accession>A0A9W7ZVZ6</accession>
<dbReference type="Gene3D" id="3.40.50.150">
    <property type="entry name" value="Vaccinia Virus protein VP39"/>
    <property type="match status" value="2"/>
</dbReference>
<sequence>MLLCFKGSTNSELVGNLQRYSIIESHRVAAAMEKVDRGDFVSENPYQDSPQYIGYGATISAPHMHAYALEHLKDCLNPGSKGCGSGLTVGIDHMKGLTDLSVRNIRKNHADLLESGRIKIVLGDGREGYPSEAPYDCM</sequence>